<keyword evidence="6 9" id="KW-0133">Cell shape</keyword>
<dbReference type="GO" id="GO:0071972">
    <property type="term" value="F:peptidoglycan L,D-transpeptidase activity"/>
    <property type="evidence" value="ECO:0007669"/>
    <property type="project" value="TreeGrafter"/>
</dbReference>
<keyword evidence="4" id="KW-0808">Transferase</keyword>
<feature type="domain" description="L,D-TPase catalytic" evidence="10">
    <location>
        <begin position="1"/>
        <end position="113"/>
    </location>
</feature>
<keyword evidence="7 9" id="KW-0573">Peptidoglycan synthesis</keyword>
<evidence type="ECO:0000256" key="9">
    <source>
        <dbReference type="PROSITE-ProRule" id="PRU01373"/>
    </source>
</evidence>
<dbReference type="PROSITE" id="PS52029">
    <property type="entry name" value="LD_TPASE"/>
    <property type="match status" value="1"/>
</dbReference>
<evidence type="ECO:0000256" key="4">
    <source>
        <dbReference type="ARBA" id="ARBA00022679"/>
    </source>
</evidence>
<evidence type="ECO:0000256" key="8">
    <source>
        <dbReference type="ARBA" id="ARBA00023316"/>
    </source>
</evidence>
<keyword evidence="5" id="KW-0378">Hydrolase</keyword>
<comment type="caution">
    <text evidence="11">The sequence shown here is derived from an EMBL/GenBank/DDBJ whole genome shotgun (WGS) entry which is preliminary data.</text>
</comment>
<evidence type="ECO:0000313" key="11">
    <source>
        <dbReference type="EMBL" id="HGW94758.1"/>
    </source>
</evidence>
<protein>
    <submittedName>
        <fullName evidence="11">L,D-transpeptidase</fullName>
    </submittedName>
</protein>
<evidence type="ECO:0000256" key="7">
    <source>
        <dbReference type="ARBA" id="ARBA00022984"/>
    </source>
</evidence>
<gene>
    <name evidence="11" type="ORF">ENR47_10820</name>
</gene>
<dbReference type="InterPro" id="IPR050979">
    <property type="entry name" value="LD-transpeptidase"/>
</dbReference>
<keyword evidence="8 9" id="KW-0961">Cell wall biogenesis/degradation</keyword>
<dbReference type="SUPFAM" id="SSF141523">
    <property type="entry name" value="L,D-transpeptidase catalytic domain-like"/>
    <property type="match status" value="1"/>
</dbReference>
<accession>A0A832M353</accession>
<evidence type="ECO:0000259" key="10">
    <source>
        <dbReference type="PROSITE" id="PS52029"/>
    </source>
</evidence>
<reference evidence="11" key="1">
    <citation type="journal article" date="2020" name="mSystems">
        <title>Genome- and Community-Level Interaction Insights into Carbon Utilization and Element Cycling Functions of Hydrothermarchaeota in Hydrothermal Sediment.</title>
        <authorList>
            <person name="Zhou Z."/>
            <person name="Liu Y."/>
            <person name="Xu W."/>
            <person name="Pan J."/>
            <person name="Luo Z.H."/>
            <person name="Li M."/>
        </authorList>
    </citation>
    <scope>NUCLEOTIDE SEQUENCE [LARGE SCALE GENOMIC DNA]</scope>
    <source>
        <strain evidence="11">SpSt-402</strain>
    </source>
</reference>
<dbReference type="Pfam" id="PF03734">
    <property type="entry name" value="YkuD"/>
    <property type="match status" value="1"/>
</dbReference>
<dbReference type="EMBL" id="DSRD01000672">
    <property type="protein sequence ID" value="HGW94758.1"/>
    <property type="molecule type" value="Genomic_DNA"/>
</dbReference>
<evidence type="ECO:0000256" key="2">
    <source>
        <dbReference type="ARBA" id="ARBA00005992"/>
    </source>
</evidence>
<sequence length="114" mass="12586">MYRGEEQLASYPVAVGKPGWETPVGTFEIIQMIENPGWTNPFTGEVVPPGPENPLGERWIGFWTDGTNYIGFHGTPSRESVGRAASHGCVRLYNEDIRELYTLVAMGTTVTVEP</sequence>
<dbReference type="UniPathway" id="UPA00219"/>
<dbReference type="GO" id="GO:0071555">
    <property type="term" value="P:cell wall organization"/>
    <property type="evidence" value="ECO:0007669"/>
    <property type="project" value="UniProtKB-UniRule"/>
</dbReference>
<keyword evidence="3" id="KW-0328">Glycosyltransferase</keyword>
<dbReference type="GO" id="GO:0005576">
    <property type="term" value="C:extracellular region"/>
    <property type="evidence" value="ECO:0007669"/>
    <property type="project" value="TreeGrafter"/>
</dbReference>
<feature type="active site" description="Nucleophile" evidence="9">
    <location>
        <position position="89"/>
    </location>
</feature>
<dbReference type="GO" id="GO:0008360">
    <property type="term" value="P:regulation of cell shape"/>
    <property type="evidence" value="ECO:0007669"/>
    <property type="project" value="UniProtKB-UniRule"/>
</dbReference>
<evidence type="ECO:0000256" key="3">
    <source>
        <dbReference type="ARBA" id="ARBA00022676"/>
    </source>
</evidence>
<evidence type="ECO:0000256" key="1">
    <source>
        <dbReference type="ARBA" id="ARBA00004752"/>
    </source>
</evidence>
<comment type="similarity">
    <text evidence="2">Belongs to the YkuD family.</text>
</comment>
<dbReference type="InterPro" id="IPR038063">
    <property type="entry name" value="Transpep_catalytic_dom"/>
</dbReference>
<evidence type="ECO:0000256" key="6">
    <source>
        <dbReference type="ARBA" id="ARBA00022960"/>
    </source>
</evidence>
<feature type="active site" description="Proton donor/acceptor" evidence="9">
    <location>
        <position position="73"/>
    </location>
</feature>
<dbReference type="InterPro" id="IPR005490">
    <property type="entry name" value="LD_TPept_cat_dom"/>
</dbReference>
<dbReference type="GO" id="GO:0018104">
    <property type="term" value="P:peptidoglycan-protein cross-linking"/>
    <property type="evidence" value="ECO:0007669"/>
    <property type="project" value="TreeGrafter"/>
</dbReference>
<evidence type="ECO:0000256" key="5">
    <source>
        <dbReference type="ARBA" id="ARBA00022801"/>
    </source>
</evidence>
<name>A0A832M353_9CYAN</name>
<dbReference type="AlphaFoldDB" id="A0A832M353"/>
<organism evidence="11">
    <name type="scientific">Oscillatoriales cyanobacterium SpSt-402</name>
    <dbReference type="NCBI Taxonomy" id="2282168"/>
    <lineage>
        <taxon>Bacteria</taxon>
        <taxon>Bacillati</taxon>
        <taxon>Cyanobacteriota</taxon>
        <taxon>Cyanophyceae</taxon>
        <taxon>Oscillatoriophycideae</taxon>
        <taxon>Oscillatoriales</taxon>
    </lineage>
</organism>
<dbReference type="GO" id="GO:0016757">
    <property type="term" value="F:glycosyltransferase activity"/>
    <property type="evidence" value="ECO:0007669"/>
    <property type="project" value="UniProtKB-KW"/>
</dbReference>
<dbReference type="PANTHER" id="PTHR30582">
    <property type="entry name" value="L,D-TRANSPEPTIDASE"/>
    <property type="match status" value="1"/>
</dbReference>
<proteinExistence type="inferred from homology"/>
<dbReference type="Gene3D" id="2.40.440.10">
    <property type="entry name" value="L,D-transpeptidase catalytic domain-like"/>
    <property type="match status" value="1"/>
</dbReference>
<dbReference type="CDD" id="cd16913">
    <property type="entry name" value="YkuD_like"/>
    <property type="match status" value="1"/>
</dbReference>
<comment type="pathway">
    <text evidence="1 9">Cell wall biogenesis; peptidoglycan biosynthesis.</text>
</comment>
<dbReference type="PANTHER" id="PTHR30582:SF24">
    <property type="entry name" value="L,D-TRANSPEPTIDASE ERFK_SRFK-RELATED"/>
    <property type="match status" value="1"/>
</dbReference>